<name>A0A6L6PF60_9BURK</name>
<dbReference type="SUPFAM" id="SSF51905">
    <property type="entry name" value="FAD/NAD(P)-binding domain"/>
    <property type="match status" value="1"/>
</dbReference>
<dbReference type="InterPro" id="IPR050816">
    <property type="entry name" value="Flavin-dep_Halogenase_NPB"/>
</dbReference>
<organism evidence="3 4">
    <name type="scientific">Duganella radicis</name>
    <dbReference type="NCBI Taxonomy" id="551988"/>
    <lineage>
        <taxon>Bacteria</taxon>
        <taxon>Pseudomonadati</taxon>
        <taxon>Pseudomonadota</taxon>
        <taxon>Betaproteobacteria</taxon>
        <taxon>Burkholderiales</taxon>
        <taxon>Oxalobacteraceae</taxon>
        <taxon>Telluria group</taxon>
        <taxon>Duganella</taxon>
    </lineage>
</organism>
<evidence type="ECO:0000313" key="3">
    <source>
        <dbReference type="EMBL" id="MTV37710.1"/>
    </source>
</evidence>
<dbReference type="PANTHER" id="PTHR43747:SF4">
    <property type="entry name" value="FLAVIN-DEPENDENT TRYPTOPHAN HALOGENASE"/>
    <property type="match status" value="1"/>
</dbReference>
<feature type="binding site" evidence="2">
    <location>
        <position position="181"/>
    </location>
    <ligand>
        <name>FAD</name>
        <dbReference type="ChEBI" id="CHEBI:57692"/>
    </ligand>
</feature>
<dbReference type="PIRSF" id="PIRSF011396">
    <property type="entry name" value="Trp_halogenase"/>
    <property type="match status" value="1"/>
</dbReference>
<evidence type="ECO:0000313" key="4">
    <source>
        <dbReference type="Proteomes" id="UP000475582"/>
    </source>
</evidence>
<dbReference type="InterPro" id="IPR036188">
    <property type="entry name" value="FAD/NAD-bd_sf"/>
</dbReference>
<dbReference type="Pfam" id="PF04820">
    <property type="entry name" value="Trp_halogenase"/>
    <property type="match status" value="1"/>
</dbReference>
<dbReference type="EMBL" id="WNKY01000007">
    <property type="protein sequence ID" value="MTV37710.1"/>
    <property type="molecule type" value="Genomic_DNA"/>
</dbReference>
<keyword evidence="2" id="KW-0547">Nucleotide-binding</keyword>
<keyword evidence="2" id="KW-0285">Flavoprotein</keyword>
<reference evidence="3 4" key="1">
    <citation type="submission" date="2019-11" db="EMBL/GenBank/DDBJ databases">
        <title>Type strains purchased from KCTC, JCM and DSMZ.</title>
        <authorList>
            <person name="Lu H."/>
        </authorList>
    </citation>
    <scope>NUCLEOTIDE SEQUENCE [LARGE SCALE GENOMIC DNA]</scope>
    <source>
        <strain evidence="3 4">KCTC 22382</strain>
    </source>
</reference>
<dbReference type="PANTHER" id="PTHR43747">
    <property type="entry name" value="FAD-BINDING PROTEIN"/>
    <property type="match status" value="1"/>
</dbReference>
<protein>
    <submittedName>
        <fullName evidence="3">FAD-dependent oxidoreductase</fullName>
    </submittedName>
</protein>
<dbReference type="RefSeq" id="WP_155463187.1">
    <property type="nucleotide sequence ID" value="NZ_WNKY01000007.1"/>
</dbReference>
<evidence type="ECO:0000256" key="1">
    <source>
        <dbReference type="PIRSR" id="PIRSR011396-1"/>
    </source>
</evidence>
<dbReference type="Proteomes" id="UP000475582">
    <property type="component" value="Unassembled WGS sequence"/>
</dbReference>
<keyword evidence="2" id="KW-0274">FAD</keyword>
<feature type="binding site" evidence="2">
    <location>
        <position position="341"/>
    </location>
    <ligand>
        <name>L-tryptophan</name>
        <dbReference type="ChEBI" id="CHEBI:57912"/>
    </ligand>
</feature>
<feature type="binding site" evidence="2">
    <location>
        <position position="332"/>
    </location>
    <ligand>
        <name>FAD</name>
        <dbReference type="ChEBI" id="CHEBI:57692"/>
    </ligand>
</feature>
<feature type="active site" evidence="1">
    <location>
        <position position="79"/>
    </location>
</feature>
<feature type="binding site" evidence="2">
    <location>
        <position position="79"/>
    </location>
    <ligand>
        <name>7-chloro-L-tryptophan</name>
        <dbReference type="ChEBI" id="CHEBI:58713"/>
    </ligand>
</feature>
<dbReference type="OrthoDB" id="8868802at2"/>
<proteinExistence type="predicted"/>
<sequence>MSDLPAVRRIVVVGGGTAGWMAALALTTSLPGTVVELVESEEIGIVGVGEATFPSIRHYNRLMGIDEAEFLRATHGTYKLGIEFRDWRQLGQHYFHTFGDFGQLSGPYALWGQHGRLGAEAPGDFGEQCLPTVMAMKGRFSLPDAGRGGFNYAYHFDATLYAAYLRKLALARGARRSEGRVVEVTRRPDGGVHGVRLADGRELAGDLFIDCSGFGSLLLGQALGEPYVDFSRWLPMDRAWACPCERGEGGRAPPAPYTRATALEGGWAWRIPLQQRTGHGHVFASRYIDEERARRQLLAQLDGKPLAEPRLLRFTTGHRARFWVGNVVALGLASGFLEPLESTSIFLIQSGLARLMELLKSGAPLDQDAVAGYNTGAVRQFARIRDFIVLHYCLTGRRDSALWRDMASMALPDTLAYRLHAWREAGALLVYDEEGFDATSWLAIHAGMGHWPRQADPVLQEWPRGEALAVLRRRRDAIAAMVARMPAHADFLAGTLAGTRHFNPQENPIAHTRAA</sequence>
<dbReference type="GO" id="GO:0004497">
    <property type="term" value="F:monooxygenase activity"/>
    <property type="evidence" value="ECO:0007669"/>
    <property type="project" value="InterPro"/>
</dbReference>
<feature type="binding site" evidence="2">
    <location>
        <position position="345"/>
    </location>
    <ligand>
        <name>FAD</name>
        <dbReference type="ChEBI" id="CHEBI:57692"/>
    </ligand>
</feature>
<feature type="binding site" evidence="2">
    <location>
        <begin position="15"/>
        <end position="18"/>
    </location>
    <ligand>
        <name>FAD</name>
        <dbReference type="ChEBI" id="CHEBI:57692"/>
    </ligand>
</feature>
<dbReference type="InterPro" id="IPR033856">
    <property type="entry name" value="Trp_halogen"/>
</dbReference>
<dbReference type="InterPro" id="IPR006905">
    <property type="entry name" value="Flavin_halogenase"/>
</dbReference>
<gene>
    <name evidence="3" type="ORF">GM676_08940</name>
</gene>
<accession>A0A6L6PF60</accession>
<dbReference type="GO" id="GO:0000166">
    <property type="term" value="F:nucleotide binding"/>
    <property type="evidence" value="ECO:0007669"/>
    <property type="project" value="UniProtKB-KW"/>
</dbReference>
<dbReference type="Gene3D" id="3.50.50.60">
    <property type="entry name" value="FAD/NAD(P)-binding domain"/>
    <property type="match status" value="1"/>
</dbReference>
<evidence type="ECO:0000256" key="2">
    <source>
        <dbReference type="PIRSR" id="PIRSR011396-2"/>
    </source>
</evidence>
<comment type="caution">
    <text evidence="3">The sequence shown here is derived from an EMBL/GenBank/DDBJ whole genome shotgun (WGS) entry which is preliminary data.</text>
</comment>
<keyword evidence="4" id="KW-1185">Reference proteome</keyword>
<dbReference type="AlphaFoldDB" id="A0A6L6PF60"/>